<evidence type="ECO:0000313" key="3">
    <source>
        <dbReference type="Proteomes" id="UP000504633"/>
    </source>
</evidence>
<feature type="domain" description="EF-hand" evidence="2">
    <location>
        <begin position="98"/>
        <end position="133"/>
    </location>
</feature>
<dbReference type="Proteomes" id="UP000504633">
    <property type="component" value="Unplaced"/>
</dbReference>
<dbReference type="GO" id="GO:0016460">
    <property type="term" value="C:myosin II complex"/>
    <property type="evidence" value="ECO:0007669"/>
    <property type="project" value="TreeGrafter"/>
</dbReference>
<dbReference type="KEGG" id="dhe:111604999"/>
<dbReference type="PANTHER" id="PTHR23048">
    <property type="entry name" value="MYOSIN LIGHT CHAIN 1, 3"/>
    <property type="match status" value="1"/>
</dbReference>
<name>A0A6J1MCJ8_DROHY</name>
<dbReference type="InterPro" id="IPR002048">
    <property type="entry name" value="EF_hand_dom"/>
</dbReference>
<sequence>MDMDFDYATPPPEERIIRTHNLNQEQEADLKLAFSLFDTNDTGIIPMKQLKDILHAVAHNPPEHELQDYYSEYDPNGSDELYLSDFLHIMSTRYAGQMPEDEVILAFKVFDKDDNGWIHETVFKQMMSAYGDDMNEDDLDQILLDANSNTEGNIIYRDFVAMMTQR</sequence>
<dbReference type="PROSITE" id="PS50222">
    <property type="entry name" value="EF_HAND_2"/>
    <property type="match status" value="2"/>
</dbReference>
<dbReference type="RefSeq" id="XP_023179088.1">
    <property type="nucleotide sequence ID" value="XM_023323320.1"/>
</dbReference>
<dbReference type="Pfam" id="PF14658">
    <property type="entry name" value="EF-hand_9"/>
    <property type="match status" value="1"/>
</dbReference>
<dbReference type="SUPFAM" id="SSF47473">
    <property type="entry name" value="EF-hand"/>
    <property type="match status" value="1"/>
</dbReference>
<dbReference type="AlphaFoldDB" id="A0A6J1MCJ8"/>
<dbReference type="InterPro" id="IPR039508">
    <property type="entry name" value="KASH5_EF-hand-like_dom"/>
</dbReference>
<proteinExistence type="predicted"/>
<dbReference type="CDD" id="cd00051">
    <property type="entry name" value="EFh"/>
    <property type="match status" value="1"/>
</dbReference>
<dbReference type="FunFam" id="1.10.238.10:FF:000001">
    <property type="entry name" value="Calmodulin 1"/>
    <property type="match status" value="1"/>
</dbReference>
<dbReference type="OMA" id="EHELQDY"/>
<protein>
    <submittedName>
        <fullName evidence="4">Calmodulin, striated muscle</fullName>
    </submittedName>
</protein>
<feature type="domain" description="EF-hand" evidence="2">
    <location>
        <begin position="25"/>
        <end position="60"/>
    </location>
</feature>
<dbReference type="InterPro" id="IPR011992">
    <property type="entry name" value="EF-hand-dom_pair"/>
</dbReference>
<evidence type="ECO:0000256" key="1">
    <source>
        <dbReference type="ARBA" id="ARBA00022737"/>
    </source>
</evidence>
<reference evidence="4" key="1">
    <citation type="submission" date="2025-08" db="UniProtKB">
        <authorList>
            <consortium name="RefSeq"/>
        </authorList>
    </citation>
    <scope>IDENTIFICATION</scope>
    <source>
        <strain evidence="4">15085-1641.00</strain>
        <tissue evidence="4">Whole body</tissue>
    </source>
</reference>
<dbReference type="InterPro" id="IPR050230">
    <property type="entry name" value="CALM/Myosin/TropC-like"/>
</dbReference>
<dbReference type="GO" id="GO:0005509">
    <property type="term" value="F:calcium ion binding"/>
    <property type="evidence" value="ECO:0007669"/>
    <property type="project" value="InterPro"/>
</dbReference>
<keyword evidence="3" id="KW-1185">Reference proteome</keyword>
<evidence type="ECO:0000259" key="2">
    <source>
        <dbReference type="PROSITE" id="PS50222"/>
    </source>
</evidence>
<gene>
    <name evidence="4" type="primary">LOC111604999</name>
</gene>
<dbReference type="GeneID" id="111604999"/>
<dbReference type="Gene3D" id="1.10.238.10">
    <property type="entry name" value="EF-hand"/>
    <property type="match status" value="1"/>
</dbReference>
<organism evidence="3 4">
    <name type="scientific">Drosophila hydei</name>
    <name type="common">Fruit fly</name>
    <dbReference type="NCBI Taxonomy" id="7224"/>
    <lineage>
        <taxon>Eukaryota</taxon>
        <taxon>Metazoa</taxon>
        <taxon>Ecdysozoa</taxon>
        <taxon>Arthropoda</taxon>
        <taxon>Hexapoda</taxon>
        <taxon>Insecta</taxon>
        <taxon>Pterygota</taxon>
        <taxon>Neoptera</taxon>
        <taxon>Endopterygota</taxon>
        <taxon>Diptera</taxon>
        <taxon>Brachycera</taxon>
        <taxon>Muscomorpha</taxon>
        <taxon>Ephydroidea</taxon>
        <taxon>Drosophilidae</taxon>
        <taxon>Drosophila</taxon>
    </lineage>
</organism>
<dbReference type="PANTHER" id="PTHR23048:SF0">
    <property type="entry name" value="CALMODULIN LIKE 3"/>
    <property type="match status" value="1"/>
</dbReference>
<accession>A0A6J1MCJ8</accession>
<dbReference type="SMART" id="SM00054">
    <property type="entry name" value="EFh"/>
    <property type="match status" value="3"/>
</dbReference>
<dbReference type="OrthoDB" id="26525at2759"/>
<evidence type="ECO:0000313" key="4">
    <source>
        <dbReference type="RefSeq" id="XP_023179088.1"/>
    </source>
</evidence>
<keyword evidence="1" id="KW-0677">Repeat</keyword>